<evidence type="ECO:0000313" key="1">
    <source>
        <dbReference type="EMBL" id="WDR02376.1"/>
    </source>
</evidence>
<organism evidence="1 2">
    <name type="scientific">Devosia algicola</name>
    <dbReference type="NCBI Taxonomy" id="3026418"/>
    <lineage>
        <taxon>Bacteria</taxon>
        <taxon>Pseudomonadati</taxon>
        <taxon>Pseudomonadota</taxon>
        <taxon>Alphaproteobacteria</taxon>
        <taxon>Hyphomicrobiales</taxon>
        <taxon>Devosiaceae</taxon>
        <taxon>Devosia</taxon>
    </lineage>
</organism>
<sequence length="97" mass="11342">MVTEHALIYFKGVILAKQAQDMDHEAEALRLVFMEKMLETAVSKAEVLRRLENAPPHHLDRIYTALHQVRKVRRKLIAFYRRMEPPKGEGDEFEPVS</sequence>
<proteinExistence type="predicted"/>
<keyword evidence="2" id="KW-1185">Reference proteome</keyword>
<reference evidence="1 2" key="1">
    <citation type="submission" date="2023-02" db="EMBL/GenBank/DDBJ databases">
        <title>Devosia algicola sp. nov., isolated from the phycosphere of marine algae.</title>
        <authorList>
            <person name="Kim J.M."/>
            <person name="Lee J.K."/>
            <person name="Choi B.J."/>
            <person name="Bayburt H."/>
            <person name="Jeon C.O."/>
        </authorList>
    </citation>
    <scope>NUCLEOTIDE SEQUENCE [LARGE SCALE GENOMIC DNA]</scope>
    <source>
        <strain evidence="1 2">G20-9</strain>
    </source>
</reference>
<dbReference type="Proteomes" id="UP001220530">
    <property type="component" value="Chromosome"/>
</dbReference>
<dbReference type="RefSeq" id="WP_282218781.1">
    <property type="nucleotide sequence ID" value="NZ_CP118246.1"/>
</dbReference>
<protein>
    <submittedName>
        <fullName evidence="1">Uncharacterized protein</fullName>
    </submittedName>
</protein>
<name>A0ABY7YM49_9HYPH</name>
<accession>A0ABY7YM49</accession>
<gene>
    <name evidence="1" type="ORF">PSQ19_17450</name>
</gene>
<dbReference type="EMBL" id="CP118246">
    <property type="protein sequence ID" value="WDR02376.1"/>
    <property type="molecule type" value="Genomic_DNA"/>
</dbReference>
<evidence type="ECO:0000313" key="2">
    <source>
        <dbReference type="Proteomes" id="UP001220530"/>
    </source>
</evidence>